<sequence>MRTENELNLELVIVVKRRKHMLKKRKRKSLKLKTLSITATRTALDILNYFRDNETISDSESWTLFEVINEYGLERPIRDWEYVATVIGNWEPNKQNALVLKKYINRNCLTLGGFKNAVPPMFGSLHLEVKKNKWQKRHFFIRDGTVYHCKDAKGNNETLLCSLASFDVYTFTKTVRKSPTKFIFALKSQDKVAMFENPDDYIRYLCADHLDKMKDWVLSLRAAKNNLLRAKYPERFEKTIKSDDKLYSEKSGENSTDRNSTLYGKIENNSLRLITNPGLKKKESDSGIKDSLNNTSASSGDQKFKEGSLLDYNEKIPSPKQVEPESKAFVKGSLLASNDALFEQAKEREKLRKAIGGFNVC</sequence>
<dbReference type="PANTHER" id="PTHR38700:SF1">
    <property type="entry name" value="PH DOMAIN-CONTAINING PROTEIN"/>
    <property type="match status" value="1"/>
</dbReference>
<evidence type="ECO:0000256" key="1">
    <source>
        <dbReference type="SAM" id="MobiDB-lite"/>
    </source>
</evidence>
<proteinExistence type="predicted"/>
<organism evidence="3 4">
    <name type="scientific">Rhizophagus irregularis</name>
    <dbReference type="NCBI Taxonomy" id="588596"/>
    <lineage>
        <taxon>Eukaryota</taxon>
        <taxon>Fungi</taxon>
        <taxon>Fungi incertae sedis</taxon>
        <taxon>Mucoromycota</taxon>
        <taxon>Glomeromycotina</taxon>
        <taxon>Glomeromycetes</taxon>
        <taxon>Glomerales</taxon>
        <taxon>Glomeraceae</taxon>
        <taxon>Rhizophagus</taxon>
    </lineage>
</organism>
<dbReference type="VEuPathDB" id="FungiDB:RhiirFUN_022873"/>
<gene>
    <name evidence="3" type="ORF">RhiirC2_348485</name>
</gene>
<dbReference type="Pfam" id="PF00169">
    <property type="entry name" value="PH"/>
    <property type="match status" value="1"/>
</dbReference>
<name>A0A2N1NGZ8_9GLOM</name>
<dbReference type="Proteomes" id="UP000233469">
    <property type="component" value="Unassembled WGS sequence"/>
</dbReference>
<evidence type="ECO:0000313" key="4">
    <source>
        <dbReference type="Proteomes" id="UP000233469"/>
    </source>
</evidence>
<dbReference type="AlphaFoldDB" id="A0A2N1NGZ8"/>
<dbReference type="SUPFAM" id="SSF50729">
    <property type="entry name" value="PH domain-like"/>
    <property type="match status" value="1"/>
</dbReference>
<dbReference type="SUPFAM" id="SSF54236">
    <property type="entry name" value="Ubiquitin-like"/>
    <property type="match status" value="1"/>
</dbReference>
<dbReference type="Gene3D" id="3.10.20.90">
    <property type="entry name" value="Phosphatidylinositol 3-kinase Catalytic Subunit, Chain A, domain 1"/>
    <property type="match status" value="1"/>
</dbReference>
<dbReference type="InterPro" id="IPR001849">
    <property type="entry name" value="PH_domain"/>
</dbReference>
<dbReference type="Gene3D" id="2.30.29.30">
    <property type="entry name" value="Pleckstrin-homology domain (PH domain)/Phosphotyrosine-binding domain (PTB)"/>
    <property type="match status" value="1"/>
</dbReference>
<protein>
    <recommendedName>
        <fullName evidence="2">PH domain-containing protein</fullName>
    </recommendedName>
</protein>
<dbReference type="InterPro" id="IPR011993">
    <property type="entry name" value="PH-like_dom_sf"/>
</dbReference>
<comment type="caution">
    <text evidence="3">The sequence shown here is derived from an EMBL/GenBank/DDBJ whole genome shotgun (WGS) entry which is preliminary data.</text>
</comment>
<dbReference type="Pfam" id="PF21989">
    <property type="entry name" value="RA_2"/>
    <property type="match status" value="1"/>
</dbReference>
<reference evidence="3 4" key="2">
    <citation type="submission" date="2017-10" db="EMBL/GenBank/DDBJ databases">
        <title>Extensive intraspecific genome diversity in a model arbuscular mycorrhizal fungus.</title>
        <authorList>
            <person name="Chen E.C.H."/>
            <person name="Morin E."/>
            <person name="Baudet D."/>
            <person name="Noel J."/>
            <person name="Ndikumana S."/>
            <person name="Charron P."/>
            <person name="St-Onge C."/>
            <person name="Giorgi J."/>
            <person name="Grigoriev I.V."/>
            <person name="Roux C."/>
            <person name="Martin F.M."/>
            <person name="Corradi N."/>
        </authorList>
    </citation>
    <scope>NUCLEOTIDE SEQUENCE [LARGE SCALE GENOMIC DNA]</scope>
    <source>
        <strain evidence="3 4">C2</strain>
    </source>
</reference>
<dbReference type="InterPro" id="IPR029071">
    <property type="entry name" value="Ubiquitin-like_domsf"/>
</dbReference>
<evidence type="ECO:0000313" key="3">
    <source>
        <dbReference type="EMBL" id="PKK73205.1"/>
    </source>
</evidence>
<reference evidence="3 4" key="1">
    <citation type="submission" date="2016-04" db="EMBL/GenBank/DDBJ databases">
        <title>Genome analyses suggest a sexual origin of heterokaryosis in a supposedly ancient asexual fungus.</title>
        <authorList>
            <person name="Ropars J."/>
            <person name="Sedzielewska K."/>
            <person name="Noel J."/>
            <person name="Charron P."/>
            <person name="Farinelli L."/>
            <person name="Marton T."/>
            <person name="Kruger M."/>
            <person name="Pelin A."/>
            <person name="Brachmann A."/>
            <person name="Corradi N."/>
        </authorList>
    </citation>
    <scope>NUCLEOTIDE SEQUENCE [LARGE SCALE GENOMIC DNA]</scope>
    <source>
        <strain evidence="3 4">C2</strain>
    </source>
</reference>
<dbReference type="EMBL" id="LLXL01000387">
    <property type="protein sequence ID" value="PKK73205.1"/>
    <property type="molecule type" value="Genomic_DNA"/>
</dbReference>
<feature type="domain" description="PH" evidence="2">
    <location>
        <begin position="118"/>
        <end position="225"/>
    </location>
</feature>
<feature type="region of interest" description="Disordered" evidence="1">
    <location>
        <begin position="275"/>
        <end position="304"/>
    </location>
</feature>
<dbReference type="VEuPathDB" id="FungiDB:RhiirA1_455158"/>
<dbReference type="SMART" id="SM00233">
    <property type="entry name" value="PH"/>
    <property type="match status" value="1"/>
</dbReference>
<dbReference type="PANTHER" id="PTHR38700">
    <property type="entry name" value="YALI0E22418P"/>
    <property type="match status" value="1"/>
</dbReference>
<dbReference type="PROSITE" id="PS50003">
    <property type="entry name" value="PH_DOMAIN"/>
    <property type="match status" value="1"/>
</dbReference>
<dbReference type="VEuPathDB" id="FungiDB:FUN_017561"/>
<accession>A0A2N1NGZ8</accession>
<evidence type="ECO:0000259" key="2">
    <source>
        <dbReference type="PROSITE" id="PS50003"/>
    </source>
</evidence>
<feature type="compositionally biased region" description="Polar residues" evidence="1">
    <location>
        <begin position="291"/>
        <end position="301"/>
    </location>
</feature>